<sequence>MEDFSFTAELWQWEAQTTSSWFFVSLPADLADDLRMEAGPPRGFGSIRVEVVIGSSVWKTSVFPSDGTFVLPVKKPVRVKEGIDPGDTVEVSVRPIDD</sequence>
<keyword evidence="2" id="KW-1185">Reference proteome</keyword>
<dbReference type="InterPro" id="IPR037079">
    <property type="entry name" value="AF2212/PG0164-like_sf"/>
</dbReference>
<reference evidence="1 2" key="1">
    <citation type="submission" date="2018-11" db="EMBL/GenBank/DDBJ databases">
        <authorList>
            <person name="Li F."/>
        </authorList>
    </citation>
    <scope>NUCLEOTIDE SEQUENCE [LARGE SCALE GENOMIC DNA]</scope>
    <source>
        <strain evidence="1 2">KIS18-7</strain>
    </source>
</reference>
<dbReference type="InterPro" id="IPR015018">
    <property type="entry name" value="DUF1905"/>
</dbReference>
<dbReference type="Gene3D" id="2.40.30.100">
    <property type="entry name" value="AF2212/PG0164-like"/>
    <property type="match status" value="1"/>
</dbReference>
<dbReference type="Proteomes" id="UP000277094">
    <property type="component" value="Unassembled WGS sequence"/>
</dbReference>
<dbReference type="EMBL" id="RJSG01000003">
    <property type="protein sequence ID" value="RNL77714.1"/>
    <property type="molecule type" value="Genomic_DNA"/>
</dbReference>
<gene>
    <name evidence="1" type="ORF">EFL95_17085</name>
</gene>
<dbReference type="AlphaFoldDB" id="A0A3N0DPZ5"/>
<organism evidence="1 2">
    <name type="scientific">Nocardioides marmorisolisilvae</name>
    <dbReference type="NCBI Taxonomy" id="1542737"/>
    <lineage>
        <taxon>Bacteria</taxon>
        <taxon>Bacillati</taxon>
        <taxon>Actinomycetota</taxon>
        <taxon>Actinomycetes</taxon>
        <taxon>Propionibacteriales</taxon>
        <taxon>Nocardioidaceae</taxon>
        <taxon>Nocardioides</taxon>
    </lineage>
</organism>
<accession>A0A3N0DPZ5</accession>
<dbReference type="SUPFAM" id="SSF141694">
    <property type="entry name" value="AF2212/PG0164-like"/>
    <property type="match status" value="1"/>
</dbReference>
<comment type="caution">
    <text evidence="1">The sequence shown here is derived from an EMBL/GenBank/DDBJ whole genome shotgun (WGS) entry which is preliminary data.</text>
</comment>
<evidence type="ECO:0000313" key="2">
    <source>
        <dbReference type="Proteomes" id="UP000277094"/>
    </source>
</evidence>
<protein>
    <submittedName>
        <fullName evidence="1">DUF1905 domain-containing protein</fullName>
    </submittedName>
</protein>
<name>A0A3N0DPZ5_9ACTN</name>
<dbReference type="RefSeq" id="WP_123235300.1">
    <property type="nucleotide sequence ID" value="NZ_RJSG01000003.1"/>
</dbReference>
<dbReference type="Pfam" id="PF08922">
    <property type="entry name" value="DUF1905"/>
    <property type="match status" value="1"/>
</dbReference>
<dbReference type="OrthoDB" id="9808666at2"/>
<evidence type="ECO:0000313" key="1">
    <source>
        <dbReference type="EMBL" id="RNL77714.1"/>
    </source>
</evidence>
<proteinExistence type="predicted"/>